<keyword evidence="3" id="KW-1185">Reference proteome</keyword>
<gene>
    <name evidence="2" type="ORF">ZIOFF_050904</name>
</gene>
<evidence type="ECO:0000256" key="1">
    <source>
        <dbReference type="SAM" id="MobiDB-lite"/>
    </source>
</evidence>
<organism evidence="2 3">
    <name type="scientific">Zingiber officinale</name>
    <name type="common">Ginger</name>
    <name type="synonym">Amomum zingiber</name>
    <dbReference type="NCBI Taxonomy" id="94328"/>
    <lineage>
        <taxon>Eukaryota</taxon>
        <taxon>Viridiplantae</taxon>
        <taxon>Streptophyta</taxon>
        <taxon>Embryophyta</taxon>
        <taxon>Tracheophyta</taxon>
        <taxon>Spermatophyta</taxon>
        <taxon>Magnoliopsida</taxon>
        <taxon>Liliopsida</taxon>
        <taxon>Zingiberales</taxon>
        <taxon>Zingiberaceae</taxon>
        <taxon>Zingiber</taxon>
    </lineage>
</organism>
<name>A0A8J5FL51_ZINOF</name>
<reference evidence="2 3" key="1">
    <citation type="submission" date="2020-08" db="EMBL/GenBank/DDBJ databases">
        <title>Plant Genome Project.</title>
        <authorList>
            <person name="Zhang R.-G."/>
        </authorList>
    </citation>
    <scope>NUCLEOTIDE SEQUENCE [LARGE SCALE GENOMIC DNA]</scope>
    <source>
        <tissue evidence="2">Rhizome</tissue>
    </source>
</reference>
<dbReference type="Proteomes" id="UP000734854">
    <property type="component" value="Unassembled WGS sequence"/>
</dbReference>
<evidence type="ECO:0000313" key="2">
    <source>
        <dbReference type="EMBL" id="KAG6489629.1"/>
    </source>
</evidence>
<comment type="caution">
    <text evidence="2">The sequence shown here is derived from an EMBL/GenBank/DDBJ whole genome shotgun (WGS) entry which is preliminary data.</text>
</comment>
<feature type="compositionally biased region" description="Low complexity" evidence="1">
    <location>
        <begin position="85"/>
        <end position="94"/>
    </location>
</feature>
<dbReference type="AlphaFoldDB" id="A0A8J5FL51"/>
<sequence>MMVSSLLTKYPSVINLANHWSVFLRRVFELTEEVMQIVRFLEGELPLEVLHGEVLPGHSAIESSSNSEFMRRLRRMAFGNPEDTSSSLCSVSESNENQDSSFVDNDPYEIAWSRRSTKDFSSEV</sequence>
<evidence type="ECO:0000313" key="3">
    <source>
        <dbReference type="Proteomes" id="UP000734854"/>
    </source>
</evidence>
<proteinExistence type="predicted"/>
<protein>
    <submittedName>
        <fullName evidence="2">Uncharacterized protein</fullName>
    </submittedName>
</protein>
<dbReference type="EMBL" id="JACMSC010000014">
    <property type="protein sequence ID" value="KAG6489629.1"/>
    <property type="molecule type" value="Genomic_DNA"/>
</dbReference>
<feature type="region of interest" description="Disordered" evidence="1">
    <location>
        <begin position="81"/>
        <end position="104"/>
    </location>
</feature>
<accession>A0A8J5FL51</accession>